<protein>
    <submittedName>
        <fullName evidence="2">Uncharacterized protein</fullName>
    </submittedName>
</protein>
<proteinExistence type="predicted"/>
<dbReference type="AlphaFoldDB" id="A0A507ANC4"/>
<dbReference type="InParanoid" id="A0A507ANC4"/>
<evidence type="ECO:0000256" key="1">
    <source>
        <dbReference type="SAM" id="MobiDB-lite"/>
    </source>
</evidence>
<comment type="caution">
    <text evidence="2">The sequence shown here is derived from an EMBL/GenBank/DDBJ whole genome shotgun (WGS) entry which is preliminary data.</text>
</comment>
<dbReference type="GeneID" id="41974369"/>
<evidence type="ECO:0000313" key="3">
    <source>
        <dbReference type="Proteomes" id="UP000319257"/>
    </source>
</evidence>
<name>A0A507ANC4_9PEZI</name>
<reference evidence="2 3" key="1">
    <citation type="submission" date="2019-06" db="EMBL/GenBank/DDBJ databases">
        <title>Draft genome sequence of the filamentous fungus Phialemoniopsis curvata isolated from diesel fuel.</title>
        <authorList>
            <person name="Varaljay V.A."/>
            <person name="Lyon W.J."/>
            <person name="Crouch A.L."/>
            <person name="Drake C.E."/>
            <person name="Hollomon J.M."/>
            <person name="Nadeau L.J."/>
            <person name="Nunn H.S."/>
            <person name="Stevenson B.S."/>
            <person name="Bojanowski C.L."/>
            <person name="Crookes-Goodson W.J."/>
        </authorList>
    </citation>
    <scope>NUCLEOTIDE SEQUENCE [LARGE SCALE GENOMIC DNA]</scope>
    <source>
        <strain evidence="2 3">D216</strain>
    </source>
</reference>
<feature type="region of interest" description="Disordered" evidence="1">
    <location>
        <begin position="62"/>
        <end position="83"/>
    </location>
</feature>
<accession>A0A507ANC4</accession>
<evidence type="ECO:0000313" key="2">
    <source>
        <dbReference type="EMBL" id="TPX12275.1"/>
    </source>
</evidence>
<gene>
    <name evidence="2" type="ORF">E0L32_006922</name>
</gene>
<organism evidence="2 3">
    <name type="scientific">Thyridium curvatum</name>
    <dbReference type="NCBI Taxonomy" id="1093900"/>
    <lineage>
        <taxon>Eukaryota</taxon>
        <taxon>Fungi</taxon>
        <taxon>Dikarya</taxon>
        <taxon>Ascomycota</taxon>
        <taxon>Pezizomycotina</taxon>
        <taxon>Sordariomycetes</taxon>
        <taxon>Sordariomycetidae</taxon>
        <taxon>Thyridiales</taxon>
        <taxon>Thyridiaceae</taxon>
        <taxon>Thyridium</taxon>
    </lineage>
</organism>
<dbReference type="EMBL" id="SKBQ01000041">
    <property type="protein sequence ID" value="TPX12275.1"/>
    <property type="molecule type" value="Genomic_DNA"/>
</dbReference>
<dbReference type="Proteomes" id="UP000319257">
    <property type="component" value="Unassembled WGS sequence"/>
</dbReference>
<sequence>MPIFVVDATAMAARLPRNLPPNTRVEAIIIVTDRANMDRANMDDTIAVELLRGLFRALGAAINNGNNDNAPNQATPNAAPGGP</sequence>
<dbReference type="RefSeq" id="XP_030993986.1">
    <property type="nucleotide sequence ID" value="XM_031141608.1"/>
</dbReference>
<keyword evidence="3" id="KW-1185">Reference proteome</keyword>